<dbReference type="AlphaFoldDB" id="A0A918ADR5"/>
<dbReference type="InterPro" id="IPR029039">
    <property type="entry name" value="Flavoprotein-like_sf"/>
</dbReference>
<protein>
    <submittedName>
        <fullName evidence="6">Oxidoreductase</fullName>
    </submittedName>
</protein>
<evidence type="ECO:0000256" key="1">
    <source>
        <dbReference type="ARBA" id="ARBA00022630"/>
    </source>
</evidence>
<feature type="region of interest" description="Disordered" evidence="4">
    <location>
        <begin position="179"/>
        <end position="226"/>
    </location>
</feature>
<gene>
    <name evidence="6" type="ORF">GCM10012278_76390</name>
</gene>
<name>A0A918ADR5_9ACTN</name>
<dbReference type="Proteomes" id="UP000660745">
    <property type="component" value="Unassembled WGS sequence"/>
</dbReference>
<dbReference type="Gene3D" id="3.40.50.360">
    <property type="match status" value="1"/>
</dbReference>
<evidence type="ECO:0000313" key="6">
    <source>
        <dbReference type="EMBL" id="GGP15667.1"/>
    </source>
</evidence>
<dbReference type="GO" id="GO:0016491">
    <property type="term" value="F:oxidoreductase activity"/>
    <property type="evidence" value="ECO:0007669"/>
    <property type="project" value="UniProtKB-KW"/>
</dbReference>
<evidence type="ECO:0000256" key="3">
    <source>
        <dbReference type="ARBA" id="ARBA00023002"/>
    </source>
</evidence>
<accession>A0A918ADR5</accession>
<sequence length="240" mass="24751">MKLVVVTAGLTQPSSTRLLADRLAEATGERLQGAADTTVIELRELAVDIANNFVTGFANARLRAALAAVTEADGLIAVTPVFTASYSGLFKSFFDVVDNTALAGKPVLIAATGGTPRHSLVLEHALRPLFAYLRAVVVPTAVYAASEDWGAGGDAGTDGLADRITRAASELAGLMRPRAPHAAPQTDAQVKIGTGDRTGAGNKTKGNGQNGRSGGDGKRAGTTLPEDVVPFAEYLASLRP</sequence>
<reference evidence="6" key="1">
    <citation type="journal article" date="2014" name="Int. J. Syst. Evol. Microbiol.">
        <title>Complete genome sequence of Corynebacterium casei LMG S-19264T (=DSM 44701T), isolated from a smear-ripened cheese.</title>
        <authorList>
            <consortium name="US DOE Joint Genome Institute (JGI-PGF)"/>
            <person name="Walter F."/>
            <person name="Albersmeier A."/>
            <person name="Kalinowski J."/>
            <person name="Ruckert C."/>
        </authorList>
    </citation>
    <scope>NUCLEOTIDE SEQUENCE</scope>
    <source>
        <strain evidence="6">CGMCC 4.7430</strain>
    </source>
</reference>
<dbReference type="SUPFAM" id="SSF52218">
    <property type="entry name" value="Flavoproteins"/>
    <property type="match status" value="1"/>
</dbReference>
<keyword evidence="1" id="KW-0285">Flavoprotein</keyword>
<dbReference type="EMBL" id="BMNK01000019">
    <property type="protein sequence ID" value="GGP15667.1"/>
    <property type="molecule type" value="Genomic_DNA"/>
</dbReference>
<evidence type="ECO:0000256" key="4">
    <source>
        <dbReference type="SAM" id="MobiDB-lite"/>
    </source>
</evidence>
<reference evidence="6" key="2">
    <citation type="submission" date="2020-09" db="EMBL/GenBank/DDBJ databases">
        <authorList>
            <person name="Sun Q."/>
            <person name="Zhou Y."/>
        </authorList>
    </citation>
    <scope>NUCLEOTIDE SEQUENCE</scope>
    <source>
        <strain evidence="6">CGMCC 4.7430</strain>
    </source>
</reference>
<feature type="domain" description="NADPH-dependent FMN reductase-like" evidence="5">
    <location>
        <begin position="1"/>
        <end position="149"/>
    </location>
</feature>
<keyword evidence="3" id="KW-0560">Oxidoreductase</keyword>
<dbReference type="Pfam" id="PF03358">
    <property type="entry name" value="FMN_red"/>
    <property type="match status" value="1"/>
</dbReference>
<evidence type="ECO:0000256" key="2">
    <source>
        <dbReference type="ARBA" id="ARBA00022643"/>
    </source>
</evidence>
<dbReference type="NCBIfam" id="TIGR04037">
    <property type="entry name" value="LLM_duo_CE1759"/>
    <property type="match status" value="1"/>
</dbReference>
<keyword evidence="7" id="KW-1185">Reference proteome</keyword>
<organism evidence="6 7">
    <name type="scientific">Nonomuraea glycinis</name>
    <dbReference type="NCBI Taxonomy" id="2047744"/>
    <lineage>
        <taxon>Bacteria</taxon>
        <taxon>Bacillati</taxon>
        <taxon>Actinomycetota</taxon>
        <taxon>Actinomycetes</taxon>
        <taxon>Streptosporangiales</taxon>
        <taxon>Streptosporangiaceae</taxon>
        <taxon>Nonomuraea</taxon>
    </lineage>
</organism>
<comment type="caution">
    <text evidence="6">The sequence shown here is derived from an EMBL/GenBank/DDBJ whole genome shotgun (WGS) entry which is preliminary data.</text>
</comment>
<keyword evidence="2" id="KW-0288">FMN</keyword>
<proteinExistence type="predicted"/>
<dbReference type="InterPro" id="IPR023932">
    <property type="entry name" value="CE1759_FMN_reduct"/>
</dbReference>
<dbReference type="InterPro" id="IPR051814">
    <property type="entry name" value="NAD(P)H-dep_FMN_reductase"/>
</dbReference>
<dbReference type="InterPro" id="IPR005025">
    <property type="entry name" value="FMN_Rdtase-like_dom"/>
</dbReference>
<evidence type="ECO:0000313" key="7">
    <source>
        <dbReference type="Proteomes" id="UP000660745"/>
    </source>
</evidence>
<evidence type="ECO:0000259" key="5">
    <source>
        <dbReference type="Pfam" id="PF03358"/>
    </source>
</evidence>
<dbReference type="PANTHER" id="PTHR43408:SF2">
    <property type="entry name" value="FMN REDUCTASE (NADPH)"/>
    <property type="match status" value="1"/>
</dbReference>
<dbReference type="PANTHER" id="PTHR43408">
    <property type="entry name" value="FMN REDUCTASE (NADPH)"/>
    <property type="match status" value="1"/>
</dbReference>